<dbReference type="KEGG" id="avn:Avin_28330"/>
<proteinExistence type="predicted"/>
<dbReference type="EnsemblBacteria" id="ACO79005">
    <property type="protein sequence ID" value="ACO79005"/>
    <property type="gene ID" value="Avin_28330"/>
</dbReference>
<reference evidence="1 2" key="1">
    <citation type="journal article" date="2009" name="J. Bacteriol.">
        <title>Genome sequence of Azotobacter vinelandii, an obligate aerobe specialized to support diverse anaerobic metabolic processes.</title>
        <authorList>
            <person name="Setubal J.C."/>
            <person name="dos Santos P."/>
            <person name="Goldman B.S."/>
            <person name="Ertesvag H."/>
            <person name="Espin G."/>
            <person name="Rubio L.M."/>
            <person name="Valla S."/>
            <person name="Almeida N.F."/>
            <person name="Balasubramanian D."/>
            <person name="Cromes L."/>
            <person name="Curatti L."/>
            <person name="Du Z."/>
            <person name="Godsy E."/>
            <person name="Goodner B."/>
            <person name="Hellner-Burris K."/>
            <person name="Hernandez J.A."/>
            <person name="Houmiel K."/>
            <person name="Imperial J."/>
            <person name="Kennedy C."/>
            <person name="Larson T.J."/>
            <person name="Latreille P."/>
            <person name="Ligon L.S."/>
            <person name="Lu J."/>
            <person name="Maerk M."/>
            <person name="Miller N.M."/>
            <person name="Norton S."/>
            <person name="O'Carroll I.P."/>
            <person name="Paulsen I."/>
            <person name="Raulfs E.C."/>
            <person name="Roemer R."/>
            <person name="Rosser J."/>
            <person name="Segura D."/>
            <person name="Slater S."/>
            <person name="Stricklin S.L."/>
            <person name="Studholme D.J."/>
            <person name="Sun J."/>
            <person name="Viana C.J."/>
            <person name="Wallin E."/>
            <person name="Wang B."/>
            <person name="Wheeler C."/>
            <person name="Zhu H."/>
            <person name="Dean D.R."/>
            <person name="Dixon R."/>
            <person name="Wood D."/>
        </authorList>
    </citation>
    <scope>NUCLEOTIDE SEQUENCE [LARGE SCALE GENOMIC DNA]</scope>
    <source>
        <strain evidence="2">DJ / ATCC BAA-1303</strain>
    </source>
</reference>
<evidence type="ECO:0000313" key="1">
    <source>
        <dbReference type="EMBL" id="ACO79005.1"/>
    </source>
</evidence>
<evidence type="ECO:0000313" key="2">
    <source>
        <dbReference type="Proteomes" id="UP000002424"/>
    </source>
</evidence>
<dbReference type="eggNOG" id="COG3385">
    <property type="taxonomic scope" value="Bacteria"/>
</dbReference>
<gene>
    <name evidence="1" type="ordered locus">Avin_28330</name>
</gene>
<dbReference type="HOGENOM" id="CLU_3040026_0_0_6"/>
<accession>C1DL03</accession>
<sequence>MAALFEQLARAWLAVKPPASARFRGLRIFAADGVVWSMPDTAENREAFSGGRNQ</sequence>
<organism evidence="1 2">
    <name type="scientific">Azotobacter vinelandii (strain DJ / ATCC BAA-1303)</name>
    <dbReference type="NCBI Taxonomy" id="322710"/>
    <lineage>
        <taxon>Bacteria</taxon>
        <taxon>Pseudomonadati</taxon>
        <taxon>Pseudomonadota</taxon>
        <taxon>Gammaproteobacteria</taxon>
        <taxon>Pseudomonadales</taxon>
        <taxon>Pseudomonadaceae</taxon>
        <taxon>Azotobacter</taxon>
    </lineage>
</organism>
<dbReference type="EMBL" id="CP001157">
    <property type="protein sequence ID" value="ACO79005.1"/>
    <property type="molecule type" value="Genomic_DNA"/>
</dbReference>
<dbReference type="GeneID" id="88188329"/>
<dbReference type="AlphaFoldDB" id="C1DL03"/>
<dbReference type="Proteomes" id="UP000002424">
    <property type="component" value="Chromosome"/>
</dbReference>
<name>C1DL03_AZOVD</name>
<keyword evidence="2" id="KW-1185">Reference proteome</keyword>
<dbReference type="RefSeq" id="WP_012701392.1">
    <property type="nucleotide sequence ID" value="NC_012560.1"/>
</dbReference>
<protein>
    <submittedName>
        <fullName evidence="1">Transposase inactivated derivative</fullName>
    </submittedName>
</protein>